<evidence type="ECO:0000256" key="1">
    <source>
        <dbReference type="SAM" id="MobiDB-lite"/>
    </source>
</evidence>
<accession>A0A7G2CN27</accession>
<feature type="compositionally biased region" description="Polar residues" evidence="1">
    <location>
        <begin position="1"/>
        <end position="28"/>
    </location>
</feature>
<reference evidence="2 3" key="1">
    <citation type="submission" date="2020-08" db="EMBL/GenBank/DDBJ databases">
        <authorList>
            <person name="Newling K."/>
            <person name="Davey J."/>
            <person name="Forrester S."/>
        </authorList>
    </citation>
    <scope>NUCLEOTIDE SEQUENCE [LARGE SCALE GENOMIC DNA]</scope>
    <source>
        <strain evidence="3">Crithidia deanei Carvalho (ATCC PRA-265)</strain>
    </source>
</reference>
<name>A0A7G2CN27_9TRYP</name>
<sequence>MSASPENTTEGRRSSSIKSPSKYTNANGHQFRDVGPYEPSKNDRIKCKFCGCWAKKGKACYQCHRTADGTLVKPKKRTSTSQPHTEEQEHEPSDEEVEESSVQVTSTADEAEGRRSSSIKSPSKYTNANGHQFRDVGPYEPSKNDRIKCKFCGCWAKKGKACYQCHRTADGTLVKPKKRASTSQPHTEEQEHEPSDEEVEESSVQVTSTADEAEGRRSSSIKSPSKYTNANGHQFRDVGPYEPSKNDRIKCKFCGCWAKKGKACYQCHRTADGTLVKPKKRTSTSQSTD</sequence>
<feature type="compositionally biased region" description="Polar residues" evidence="1">
    <location>
        <begin position="116"/>
        <end position="130"/>
    </location>
</feature>
<dbReference type="VEuPathDB" id="TriTrypDB:ADEAN_000799900"/>
<evidence type="ECO:0000313" key="2">
    <source>
        <dbReference type="EMBL" id="CAD2220477.1"/>
    </source>
</evidence>
<dbReference type="AlphaFoldDB" id="A0A7G2CN27"/>
<gene>
    <name evidence="2" type="ORF">ADEAN_000799900</name>
</gene>
<organism evidence="2 3">
    <name type="scientific">Angomonas deanei</name>
    <dbReference type="NCBI Taxonomy" id="59799"/>
    <lineage>
        <taxon>Eukaryota</taxon>
        <taxon>Discoba</taxon>
        <taxon>Euglenozoa</taxon>
        <taxon>Kinetoplastea</taxon>
        <taxon>Metakinetoplastina</taxon>
        <taxon>Trypanosomatida</taxon>
        <taxon>Trypanosomatidae</taxon>
        <taxon>Strigomonadinae</taxon>
        <taxon>Angomonas</taxon>
    </lineage>
</organism>
<protein>
    <submittedName>
        <fullName evidence="2">Uncharacterized protein</fullName>
    </submittedName>
</protein>
<dbReference type="EMBL" id="LR877161">
    <property type="protein sequence ID" value="CAD2220477.1"/>
    <property type="molecule type" value="Genomic_DNA"/>
</dbReference>
<keyword evidence="3" id="KW-1185">Reference proteome</keyword>
<dbReference type="SUPFAM" id="SSF48695">
    <property type="entry name" value="Multiheme cytochromes"/>
    <property type="match status" value="1"/>
</dbReference>
<evidence type="ECO:0000313" key="3">
    <source>
        <dbReference type="Proteomes" id="UP000515908"/>
    </source>
</evidence>
<dbReference type="Proteomes" id="UP000515908">
    <property type="component" value="Chromosome 17"/>
</dbReference>
<feature type="region of interest" description="Disordered" evidence="1">
    <location>
        <begin position="71"/>
        <end position="144"/>
    </location>
</feature>
<proteinExistence type="predicted"/>
<dbReference type="InterPro" id="IPR036280">
    <property type="entry name" value="Multihaem_cyt_sf"/>
</dbReference>
<feature type="compositionally biased region" description="Polar residues" evidence="1">
    <location>
        <begin position="218"/>
        <end position="232"/>
    </location>
</feature>
<feature type="region of interest" description="Disordered" evidence="1">
    <location>
        <begin position="1"/>
        <end position="44"/>
    </location>
</feature>
<feature type="region of interest" description="Disordered" evidence="1">
    <location>
        <begin position="174"/>
        <end position="248"/>
    </location>
</feature>